<evidence type="ECO:0000256" key="7">
    <source>
        <dbReference type="ARBA" id="ARBA00022967"/>
    </source>
</evidence>
<dbReference type="SUPFAM" id="SSF52540">
    <property type="entry name" value="P-loop containing nucleoside triphosphate hydrolases"/>
    <property type="match status" value="1"/>
</dbReference>
<evidence type="ECO:0000256" key="4">
    <source>
        <dbReference type="ARBA" id="ARBA00022519"/>
    </source>
</evidence>
<dbReference type="PANTHER" id="PTHR42788">
    <property type="entry name" value="TAURINE IMPORT ATP-BINDING PROTEIN-RELATED"/>
    <property type="match status" value="1"/>
</dbReference>
<dbReference type="InterPro" id="IPR027417">
    <property type="entry name" value="P-loop_NTPase"/>
</dbReference>
<dbReference type="GO" id="GO:0016887">
    <property type="term" value="F:ATP hydrolysis activity"/>
    <property type="evidence" value="ECO:0007669"/>
    <property type="project" value="InterPro"/>
</dbReference>
<dbReference type="PROSITE" id="PS50893">
    <property type="entry name" value="ABC_TRANSPORTER_2"/>
    <property type="match status" value="1"/>
</dbReference>
<dbReference type="Proteomes" id="UP000325255">
    <property type="component" value="Unassembled WGS sequence"/>
</dbReference>
<evidence type="ECO:0000313" key="11">
    <source>
        <dbReference type="Proteomes" id="UP000325255"/>
    </source>
</evidence>
<dbReference type="PROSITE" id="PS00211">
    <property type="entry name" value="ABC_TRANSPORTER_1"/>
    <property type="match status" value="1"/>
</dbReference>
<comment type="caution">
    <text evidence="10">The sequence shown here is derived from an EMBL/GenBank/DDBJ whole genome shotgun (WGS) entry which is preliminary data.</text>
</comment>
<name>A0A5M6IM75_9PROT</name>
<dbReference type="InterPro" id="IPR017871">
    <property type="entry name" value="ABC_transporter-like_CS"/>
</dbReference>
<feature type="domain" description="ABC transporter" evidence="9">
    <location>
        <begin position="1"/>
        <end position="232"/>
    </location>
</feature>
<keyword evidence="3" id="KW-1003">Cell membrane</keyword>
<keyword evidence="11" id="KW-1185">Reference proteome</keyword>
<dbReference type="Gene3D" id="3.40.50.300">
    <property type="entry name" value="P-loop containing nucleotide triphosphate hydrolases"/>
    <property type="match status" value="1"/>
</dbReference>
<evidence type="ECO:0000256" key="8">
    <source>
        <dbReference type="ARBA" id="ARBA00023136"/>
    </source>
</evidence>
<evidence type="ECO:0000256" key="5">
    <source>
        <dbReference type="ARBA" id="ARBA00022741"/>
    </source>
</evidence>
<keyword evidence="5" id="KW-0547">Nucleotide-binding</keyword>
<organism evidence="10 11">
    <name type="scientific">Rhodovastum atsumiense</name>
    <dbReference type="NCBI Taxonomy" id="504468"/>
    <lineage>
        <taxon>Bacteria</taxon>
        <taxon>Pseudomonadati</taxon>
        <taxon>Pseudomonadota</taxon>
        <taxon>Alphaproteobacteria</taxon>
        <taxon>Acetobacterales</taxon>
        <taxon>Acetobacteraceae</taxon>
        <taxon>Rhodovastum</taxon>
    </lineage>
</organism>
<keyword evidence="8" id="KW-0472">Membrane</keyword>
<dbReference type="InterPro" id="IPR003593">
    <property type="entry name" value="AAA+_ATPase"/>
</dbReference>
<keyword evidence="7" id="KW-1278">Translocase</keyword>
<sequence length="254" mass="27504">MAFTDVSVTFGQGKDTVQALDRVSLGFGRGSFISVVGPSGCGKTTLLHVLAGFQKPSSGRVTVGGTEIRGTGADRGVVFQQGALFPWMTVAGNAAFGPRMRGASRREREERAGHWLRVVGLWDFRDRYPYELSGGMQQRLAIARALANDPAMLLMDEPFGALDALTRERMQEELQAVWRSSGMTLLFITHSVEEAVFLGTDVVVMSPRPGRIVGRFPSPFAQDAATRGTRTVKSDQAFVALREQVLGLILEGAA</sequence>
<evidence type="ECO:0000259" key="9">
    <source>
        <dbReference type="PROSITE" id="PS50893"/>
    </source>
</evidence>
<dbReference type="PANTHER" id="PTHR42788:SF18">
    <property type="entry name" value="TAURINE IMPORT ATP-BINDING PROTEIN TAUB"/>
    <property type="match status" value="1"/>
</dbReference>
<accession>A0A5M6IM75</accession>
<dbReference type="InterPro" id="IPR003439">
    <property type="entry name" value="ABC_transporter-like_ATP-bd"/>
</dbReference>
<comment type="similarity">
    <text evidence="1">Belongs to the ABC transporter superfamily.</text>
</comment>
<evidence type="ECO:0000256" key="3">
    <source>
        <dbReference type="ARBA" id="ARBA00022475"/>
    </source>
</evidence>
<dbReference type="InterPro" id="IPR050166">
    <property type="entry name" value="ABC_transporter_ATP-bind"/>
</dbReference>
<keyword evidence="6 10" id="KW-0067">ATP-binding</keyword>
<keyword evidence="2" id="KW-0813">Transport</keyword>
<reference evidence="10 11" key="1">
    <citation type="submission" date="2019-09" db="EMBL/GenBank/DDBJ databases">
        <title>Genome sequence of Rhodovastum atsumiense, a diverse member of the Acetobacteraceae family of non-sulfur purple photosynthetic bacteria.</title>
        <authorList>
            <person name="Meyer T."/>
            <person name="Kyndt J."/>
        </authorList>
    </citation>
    <scope>NUCLEOTIDE SEQUENCE [LARGE SCALE GENOMIC DNA]</scope>
    <source>
        <strain evidence="10 11">DSM 21279</strain>
    </source>
</reference>
<evidence type="ECO:0000256" key="1">
    <source>
        <dbReference type="ARBA" id="ARBA00005417"/>
    </source>
</evidence>
<keyword evidence="4" id="KW-0997">Cell inner membrane</keyword>
<evidence type="ECO:0000256" key="2">
    <source>
        <dbReference type="ARBA" id="ARBA00022448"/>
    </source>
</evidence>
<dbReference type="OrthoDB" id="7336028at2"/>
<dbReference type="AlphaFoldDB" id="A0A5M6IM75"/>
<dbReference type="GO" id="GO:0005524">
    <property type="term" value="F:ATP binding"/>
    <property type="evidence" value="ECO:0007669"/>
    <property type="project" value="UniProtKB-KW"/>
</dbReference>
<protein>
    <submittedName>
        <fullName evidence="10">ABC transporter ATP-binding protein</fullName>
    </submittedName>
</protein>
<dbReference type="SMART" id="SM00382">
    <property type="entry name" value="AAA"/>
    <property type="match status" value="1"/>
</dbReference>
<gene>
    <name evidence="10" type="ORF">F1189_27975</name>
</gene>
<evidence type="ECO:0000256" key="6">
    <source>
        <dbReference type="ARBA" id="ARBA00022840"/>
    </source>
</evidence>
<proteinExistence type="inferred from homology"/>
<evidence type="ECO:0000313" key="10">
    <source>
        <dbReference type="EMBL" id="KAA5608665.1"/>
    </source>
</evidence>
<dbReference type="Pfam" id="PF00005">
    <property type="entry name" value="ABC_tran"/>
    <property type="match status" value="1"/>
</dbReference>
<dbReference type="CDD" id="cd03293">
    <property type="entry name" value="ABC_NrtD_SsuB_transporters"/>
    <property type="match status" value="1"/>
</dbReference>
<dbReference type="EMBL" id="VWPK01000073">
    <property type="protein sequence ID" value="KAA5608665.1"/>
    <property type="molecule type" value="Genomic_DNA"/>
</dbReference>